<accession>A0A934IPN2</accession>
<evidence type="ECO:0000313" key="2">
    <source>
        <dbReference type="EMBL" id="MBJ3775299.1"/>
    </source>
</evidence>
<dbReference type="RefSeq" id="WP_198881171.1">
    <property type="nucleotide sequence ID" value="NZ_JAEKJA010000003.1"/>
</dbReference>
<dbReference type="AlphaFoldDB" id="A0A934IPN2"/>
<organism evidence="2 3">
    <name type="scientific">Acuticoccus mangrovi</name>
    <dbReference type="NCBI Taxonomy" id="2796142"/>
    <lineage>
        <taxon>Bacteria</taxon>
        <taxon>Pseudomonadati</taxon>
        <taxon>Pseudomonadota</taxon>
        <taxon>Alphaproteobacteria</taxon>
        <taxon>Hyphomicrobiales</taxon>
        <taxon>Amorphaceae</taxon>
        <taxon>Acuticoccus</taxon>
    </lineage>
</organism>
<dbReference type="EMBL" id="JAEKJA010000003">
    <property type="protein sequence ID" value="MBJ3775299.1"/>
    <property type="molecule type" value="Genomic_DNA"/>
</dbReference>
<sequence>MFRIDRASNRIHRLEQKRFADLGLRERDHLQEWLANMPDALGEELLIIQKEFDGFDDTRERLDLLALDKEGRLVVIENKLDDTGRNVVWQAIKYAAYVSSLTRAQIVDIYQAYLDRQPEPGNAATLICEFLEADDLEELVLNPGNSQRVVMIAANFRKEVTATALWLLHHGIATQCFRATPYAMGDNLFLDLQQFIPVPDAEEYMIGIASKEAEEKTAEGAKNSRQDLRREFWEKTLTAMREAGVTIYQNVNPGRDQWLTGSTGISNCTFNLIFGKAEARVEVYMSRPNGSENKAIFDALMAQREAIEADFGAPLVWQRLDDAKSCRIKYAKPFDGYNRANWDEITAWLVTNIQKLDHAFRGPLHEVRHVVRAAGETL</sequence>
<reference evidence="2" key="1">
    <citation type="submission" date="2020-12" db="EMBL/GenBank/DDBJ databases">
        <title>Bacterial taxonomy.</title>
        <authorList>
            <person name="Pan X."/>
        </authorList>
    </citation>
    <scope>NUCLEOTIDE SEQUENCE</scope>
    <source>
        <strain evidence="2">B2012</strain>
    </source>
</reference>
<dbReference type="InterPro" id="IPR011856">
    <property type="entry name" value="tRNA_endonuc-like_dom_sf"/>
</dbReference>
<dbReference type="GO" id="GO:0003676">
    <property type="term" value="F:nucleic acid binding"/>
    <property type="evidence" value="ECO:0007669"/>
    <property type="project" value="InterPro"/>
</dbReference>
<keyword evidence="3" id="KW-1185">Reference proteome</keyword>
<evidence type="ECO:0000259" key="1">
    <source>
        <dbReference type="Pfam" id="PF14088"/>
    </source>
</evidence>
<protein>
    <submittedName>
        <fullName evidence="2">DUF4268 domain-containing protein</fullName>
    </submittedName>
</protein>
<dbReference type="Proteomes" id="UP000609531">
    <property type="component" value="Unassembled WGS sequence"/>
</dbReference>
<evidence type="ECO:0000313" key="3">
    <source>
        <dbReference type="Proteomes" id="UP000609531"/>
    </source>
</evidence>
<dbReference type="InterPro" id="IPR025364">
    <property type="entry name" value="DUF4268"/>
</dbReference>
<dbReference type="Gene3D" id="3.40.1350.10">
    <property type="match status" value="1"/>
</dbReference>
<comment type="caution">
    <text evidence="2">The sequence shown here is derived from an EMBL/GenBank/DDBJ whole genome shotgun (WGS) entry which is preliminary data.</text>
</comment>
<gene>
    <name evidence="2" type="ORF">JCR33_06355</name>
</gene>
<dbReference type="Pfam" id="PF14088">
    <property type="entry name" value="DUF4268"/>
    <property type="match status" value="1"/>
</dbReference>
<name>A0A934IPN2_9HYPH</name>
<proteinExistence type="predicted"/>
<feature type="domain" description="DUF4268" evidence="1">
    <location>
        <begin position="228"/>
        <end position="361"/>
    </location>
</feature>